<dbReference type="Proteomes" id="UP000193944">
    <property type="component" value="Unassembled WGS sequence"/>
</dbReference>
<dbReference type="EMBL" id="MCFG01000134">
    <property type="protein sequence ID" value="ORX80847.1"/>
    <property type="molecule type" value="Genomic_DNA"/>
</dbReference>
<dbReference type="InterPro" id="IPR036852">
    <property type="entry name" value="Peptidase_S8/S53_dom_sf"/>
</dbReference>
<dbReference type="GO" id="GO:0004252">
    <property type="term" value="F:serine-type endopeptidase activity"/>
    <property type="evidence" value="ECO:0007669"/>
    <property type="project" value="UniProtKB-UniRule"/>
</dbReference>
<dbReference type="PRINTS" id="PR00723">
    <property type="entry name" value="SUBTILISIN"/>
</dbReference>
<feature type="active site" description="Charge relay system" evidence="5">
    <location>
        <position position="53"/>
    </location>
</feature>
<feature type="non-terminal residue" evidence="7">
    <location>
        <position position="1"/>
    </location>
</feature>
<accession>A0A1Y1X4V8</accession>
<dbReference type="Gene3D" id="3.40.50.200">
    <property type="entry name" value="Peptidase S8/S53 domain"/>
    <property type="match status" value="1"/>
</dbReference>
<protein>
    <submittedName>
        <fullName evidence="7">Subtilisin-like protein</fullName>
    </submittedName>
</protein>
<feature type="non-terminal residue" evidence="7">
    <location>
        <position position="235"/>
    </location>
</feature>
<comment type="similarity">
    <text evidence="1 5">Belongs to the peptidase S8 family.</text>
</comment>
<evidence type="ECO:0000256" key="2">
    <source>
        <dbReference type="ARBA" id="ARBA00022670"/>
    </source>
</evidence>
<reference evidence="7 8" key="1">
    <citation type="submission" date="2016-08" db="EMBL/GenBank/DDBJ databases">
        <title>A Parts List for Fungal Cellulosomes Revealed by Comparative Genomics.</title>
        <authorList>
            <consortium name="DOE Joint Genome Institute"/>
            <person name="Haitjema C.H."/>
            <person name="Gilmore S.P."/>
            <person name="Henske J.K."/>
            <person name="Solomon K.V."/>
            <person name="De Groot R."/>
            <person name="Kuo A."/>
            <person name="Mondo S.J."/>
            <person name="Salamov A.A."/>
            <person name="Labutti K."/>
            <person name="Zhao Z."/>
            <person name="Chiniquy J."/>
            <person name="Barry K."/>
            <person name="Brewer H.M."/>
            <person name="Purvine S.O."/>
            <person name="Wright A.T."/>
            <person name="Boxma B."/>
            <person name="Van Alen T."/>
            <person name="Hackstein J.H."/>
            <person name="Baker S.E."/>
            <person name="Grigoriev I.V."/>
            <person name="O'Malley M.A."/>
        </authorList>
    </citation>
    <scope>NUCLEOTIDE SEQUENCE [LARGE SCALE GENOMIC DNA]</scope>
    <source>
        <strain evidence="7 8">S4</strain>
    </source>
</reference>
<evidence type="ECO:0000313" key="8">
    <source>
        <dbReference type="Proteomes" id="UP000193944"/>
    </source>
</evidence>
<evidence type="ECO:0000256" key="5">
    <source>
        <dbReference type="PROSITE-ProRule" id="PRU01240"/>
    </source>
</evidence>
<feature type="active site" description="Charge relay system" evidence="5">
    <location>
        <position position="220"/>
    </location>
</feature>
<feature type="domain" description="Peptidase S8/S53" evidence="6">
    <location>
        <begin position="9"/>
        <end position="235"/>
    </location>
</feature>
<keyword evidence="2 5" id="KW-0645">Protease</keyword>
<sequence length="235" mass="26188">NFYYPESAGKGVDIYVIDNGIKTDYDEFDTYPGTDHEQKQKSLCHINHETYTHGVLVASVAGGKYTGVAKYSNLYMLATGFFEEDHITAFDHILKKIRKNPNHKTIINISRSHGRTSGYAFQDKIYDMIDENCIIFVAAGNHKEYCCNDDYFLSGQKGLIVVGATENHVDRNMETVYRRAEYSNYGYCLDIYAPGQGVYPDENGTIIMNGNRYSTQAGTSSASPLTAGVAATIMS</sequence>
<organism evidence="7 8">
    <name type="scientific">Anaeromyces robustus</name>
    <dbReference type="NCBI Taxonomy" id="1754192"/>
    <lineage>
        <taxon>Eukaryota</taxon>
        <taxon>Fungi</taxon>
        <taxon>Fungi incertae sedis</taxon>
        <taxon>Chytridiomycota</taxon>
        <taxon>Chytridiomycota incertae sedis</taxon>
        <taxon>Neocallimastigomycetes</taxon>
        <taxon>Neocallimastigales</taxon>
        <taxon>Neocallimastigaceae</taxon>
        <taxon>Anaeromyces</taxon>
    </lineage>
</organism>
<dbReference type="PROSITE" id="PS51892">
    <property type="entry name" value="SUBTILASE"/>
    <property type="match status" value="1"/>
</dbReference>
<keyword evidence="4 5" id="KW-0720">Serine protease</keyword>
<proteinExistence type="inferred from homology"/>
<dbReference type="InterPro" id="IPR050131">
    <property type="entry name" value="Peptidase_S8_subtilisin-like"/>
</dbReference>
<dbReference type="InterPro" id="IPR000209">
    <property type="entry name" value="Peptidase_S8/S53_dom"/>
</dbReference>
<reference evidence="7 8" key="2">
    <citation type="submission" date="2016-08" db="EMBL/GenBank/DDBJ databases">
        <title>Pervasive Adenine N6-methylation of Active Genes in Fungi.</title>
        <authorList>
            <consortium name="DOE Joint Genome Institute"/>
            <person name="Mondo S.J."/>
            <person name="Dannebaum R.O."/>
            <person name="Kuo R.C."/>
            <person name="Labutti K."/>
            <person name="Haridas S."/>
            <person name="Kuo A."/>
            <person name="Salamov A."/>
            <person name="Ahrendt S.R."/>
            <person name="Lipzen A."/>
            <person name="Sullivan W."/>
            <person name="Andreopoulos W.B."/>
            <person name="Clum A."/>
            <person name="Lindquist E."/>
            <person name="Daum C."/>
            <person name="Ramamoorthy G.K."/>
            <person name="Gryganskyi A."/>
            <person name="Culley D."/>
            <person name="Magnuson J.K."/>
            <person name="James T.Y."/>
            <person name="O'Malley M.A."/>
            <person name="Stajich J.E."/>
            <person name="Spatafora J.W."/>
            <person name="Visel A."/>
            <person name="Grigoriev I.V."/>
        </authorList>
    </citation>
    <scope>NUCLEOTIDE SEQUENCE [LARGE SCALE GENOMIC DNA]</scope>
    <source>
        <strain evidence="7 8">S4</strain>
    </source>
</reference>
<dbReference type="Pfam" id="PF00082">
    <property type="entry name" value="Peptidase_S8"/>
    <property type="match status" value="1"/>
</dbReference>
<dbReference type="SUPFAM" id="SSF52743">
    <property type="entry name" value="Subtilisin-like"/>
    <property type="match status" value="1"/>
</dbReference>
<dbReference type="GO" id="GO:0006508">
    <property type="term" value="P:proteolysis"/>
    <property type="evidence" value="ECO:0007669"/>
    <property type="project" value="UniProtKB-KW"/>
</dbReference>
<feature type="active site" description="Charge relay system" evidence="5">
    <location>
        <position position="18"/>
    </location>
</feature>
<evidence type="ECO:0000259" key="6">
    <source>
        <dbReference type="Pfam" id="PF00082"/>
    </source>
</evidence>
<dbReference type="OrthoDB" id="1896086at2759"/>
<dbReference type="InterPro" id="IPR023828">
    <property type="entry name" value="Peptidase_S8_Ser-AS"/>
</dbReference>
<keyword evidence="8" id="KW-1185">Reference proteome</keyword>
<evidence type="ECO:0000256" key="3">
    <source>
        <dbReference type="ARBA" id="ARBA00022801"/>
    </source>
</evidence>
<evidence type="ECO:0000256" key="1">
    <source>
        <dbReference type="ARBA" id="ARBA00011073"/>
    </source>
</evidence>
<gene>
    <name evidence="7" type="ORF">BCR32DRAFT_186065</name>
</gene>
<dbReference type="GO" id="GO:0005615">
    <property type="term" value="C:extracellular space"/>
    <property type="evidence" value="ECO:0007669"/>
    <property type="project" value="TreeGrafter"/>
</dbReference>
<keyword evidence="3 5" id="KW-0378">Hydrolase</keyword>
<dbReference type="PANTHER" id="PTHR43806:SF58">
    <property type="entry name" value="ALKALINE PROTEASE 1-RELATED"/>
    <property type="match status" value="1"/>
</dbReference>
<name>A0A1Y1X4V8_9FUNG</name>
<evidence type="ECO:0000313" key="7">
    <source>
        <dbReference type="EMBL" id="ORX80847.1"/>
    </source>
</evidence>
<evidence type="ECO:0000256" key="4">
    <source>
        <dbReference type="ARBA" id="ARBA00022825"/>
    </source>
</evidence>
<comment type="caution">
    <text evidence="7">The sequence shown here is derived from an EMBL/GenBank/DDBJ whole genome shotgun (WGS) entry which is preliminary data.</text>
</comment>
<dbReference type="STRING" id="1754192.A0A1Y1X4V8"/>
<dbReference type="PROSITE" id="PS00138">
    <property type="entry name" value="SUBTILASE_SER"/>
    <property type="match status" value="1"/>
</dbReference>
<dbReference type="InterPro" id="IPR015500">
    <property type="entry name" value="Peptidase_S8_subtilisin-rel"/>
</dbReference>
<dbReference type="PANTHER" id="PTHR43806">
    <property type="entry name" value="PEPTIDASE S8"/>
    <property type="match status" value="1"/>
</dbReference>
<dbReference type="AlphaFoldDB" id="A0A1Y1X4V8"/>